<evidence type="ECO:0000313" key="3">
    <source>
        <dbReference type="EMBL" id="GJM51889.1"/>
    </source>
</evidence>
<dbReference type="AlphaFoldDB" id="A0AAV5AZ42"/>
<keyword evidence="5" id="KW-1185">Reference proteome</keyword>
<evidence type="ECO:0000256" key="1">
    <source>
        <dbReference type="SAM" id="SignalP"/>
    </source>
</evidence>
<protein>
    <submittedName>
        <fullName evidence="2">Uncharacterized protein</fullName>
    </submittedName>
</protein>
<reference evidence="2 5" key="1">
    <citation type="submission" date="2021-11" db="EMBL/GenBank/DDBJ databases">
        <title>Draft genome sequence of Capnocytophaga sp. strain KC07075 isolated from cat oral cavity.</title>
        <authorList>
            <person name="Suzuki M."/>
            <person name="Imaoka K."/>
            <person name="Kimura M."/>
            <person name="Morikawa S."/>
            <person name="Maeda K."/>
        </authorList>
    </citation>
    <scope>NUCLEOTIDE SEQUENCE</scope>
    <source>
        <strain evidence="2">KC07075</strain>
        <strain evidence="3 5">KC07079</strain>
    </source>
</reference>
<feature type="signal peptide" evidence="1">
    <location>
        <begin position="1"/>
        <end position="23"/>
    </location>
</feature>
<accession>A0AAV5AZ42</accession>
<feature type="chain" id="PRO_5043349319" evidence="1">
    <location>
        <begin position="24"/>
        <end position="424"/>
    </location>
</feature>
<dbReference type="EMBL" id="BQKB01000007">
    <property type="protein sequence ID" value="GJM51889.1"/>
    <property type="molecule type" value="Genomic_DNA"/>
</dbReference>
<organism evidence="2 4">
    <name type="scientific">Capnocytophaga catalasegens</name>
    <dbReference type="NCBI Taxonomy" id="1004260"/>
    <lineage>
        <taxon>Bacteria</taxon>
        <taxon>Pseudomonadati</taxon>
        <taxon>Bacteroidota</taxon>
        <taxon>Flavobacteriia</taxon>
        <taxon>Flavobacteriales</taxon>
        <taxon>Flavobacteriaceae</taxon>
        <taxon>Capnocytophaga</taxon>
    </lineage>
</organism>
<proteinExistence type="predicted"/>
<sequence>MKNKNLFLSKVILSVISITALVASCNKEKTNSLQELDSNRTIIFENVTKVKKYVQSGVFKGIGSIENNGKKIENLILPGQSVSIDFFAGKGQKFMFATMFGASKDWFFASLQPGIKLFDDNGKPITGKVDASQVRLWDNGSKNDETGAAESNNITSITEMKKAGELMELMLKFDEKTSKFTLTITNTSKDKKDNSGKSLETPFSPGVWAVANVLGERLLDETPFFMVGKKSNPEISKLSEMGDTTPLYKKVQMETGIITGFSPAVVVVYQGITNPIYQLGKKEKGNGLKELSQMGMTDKLQKELAKIPGVKAVYVVGNSPIAPATKVSSNAIKIGQGDKIAFASMFGYSNDWFCANEDEISANFRGDLTDKTALLDSGTGIDQFTGAGNKQALFGGTPEAEDKNVEKVTQPMLKVSDFLKVTLQ</sequence>
<keyword evidence="1" id="KW-0732">Signal</keyword>
<dbReference type="Gene3D" id="2.60.40.2130">
    <property type="entry name" value="F-spondin domain"/>
    <property type="match status" value="2"/>
</dbReference>
<dbReference type="InterPro" id="IPR038678">
    <property type="entry name" value="Spondin_N_sf"/>
</dbReference>
<evidence type="ECO:0000313" key="5">
    <source>
        <dbReference type="Proteomes" id="UP001208692"/>
    </source>
</evidence>
<dbReference type="NCBIfam" id="NF038123">
    <property type="entry name" value="NF038123_dom"/>
    <property type="match status" value="2"/>
</dbReference>
<name>A0AAV5AZ42_9FLAO</name>
<dbReference type="Proteomes" id="UP001207736">
    <property type="component" value="Unassembled WGS sequence"/>
</dbReference>
<dbReference type="RefSeq" id="WP_264845492.1">
    <property type="nucleotide sequence ID" value="NZ_BPMA01000012.1"/>
</dbReference>
<dbReference type="InterPro" id="IPR009465">
    <property type="entry name" value="Spondin_N"/>
</dbReference>
<comment type="caution">
    <text evidence="2">The sequence shown here is derived from an EMBL/GenBank/DDBJ whole genome shotgun (WGS) entry which is preliminary data.</text>
</comment>
<evidence type="ECO:0000313" key="4">
    <source>
        <dbReference type="Proteomes" id="UP001207736"/>
    </source>
</evidence>
<gene>
    <name evidence="2" type="ORF">RCZ15_17090</name>
    <name evidence="3" type="ORF">RCZ16_02070</name>
</gene>
<dbReference type="PROSITE" id="PS51257">
    <property type="entry name" value="PROKAR_LIPOPROTEIN"/>
    <property type="match status" value="1"/>
</dbReference>
<evidence type="ECO:0000313" key="2">
    <source>
        <dbReference type="EMBL" id="GJM50736.1"/>
    </source>
</evidence>
<dbReference type="EMBL" id="BQKA01000033">
    <property type="protein sequence ID" value="GJM50736.1"/>
    <property type="molecule type" value="Genomic_DNA"/>
</dbReference>
<dbReference type="Proteomes" id="UP001208692">
    <property type="component" value="Unassembled WGS sequence"/>
</dbReference>